<gene>
    <name evidence="3 4" type="primary">rpsP</name>
    <name evidence="4" type="ORF">FEM03_11180</name>
</gene>
<evidence type="ECO:0000256" key="1">
    <source>
        <dbReference type="ARBA" id="ARBA00022980"/>
    </source>
</evidence>
<accession>A0A5R8KF35</accession>
<organism evidence="4 5">
    <name type="scientific">Phragmitibacter flavus</name>
    <dbReference type="NCBI Taxonomy" id="2576071"/>
    <lineage>
        <taxon>Bacteria</taxon>
        <taxon>Pseudomonadati</taxon>
        <taxon>Verrucomicrobiota</taxon>
        <taxon>Verrucomicrobiia</taxon>
        <taxon>Verrucomicrobiales</taxon>
        <taxon>Verrucomicrobiaceae</taxon>
        <taxon>Phragmitibacter</taxon>
    </lineage>
</organism>
<evidence type="ECO:0000313" key="5">
    <source>
        <dbReference type="Proteomes" id="UP000306196"/>
    </source>
</evidence>
<proteinExistence type="inferred from homology"/>
<comment type="similarity">
    <text evidence="3">Belongs to the bacterial ribosomal protein bS16 family.</text>
</comment>
<evidence type="ECO:0000313" key="4">
    <source>
        <dbReference type="EMBL" id="TLD70861.1"/>
    </source>
</evidence>
<keyword evidence="5" id="KW-1185">Reference proteome</keyword>
<keyword evidence="1 3" id="KW-0689">Ribosomal protein</keyword>
<evidence type="ECO:0000256" key="2">
    <source>
        <dbReference type="ARBA" id="ARBA00023274"/>
    </source>
</evidence>
<name>A0A5R8KF35_9BACT</name>
<reference evidence="4 5" key="1">
    <citation type="submission" date="2019-05" db="EMBL/GenBank/DDBJ databases">
        <title>Verrucobacter flavum gen. nov., sp. nov. a new member of the family Verrucomicrobiaceae.</title>
        <authorList>
            <person name="Szuroczki S."/>
            <person name="Abbaszade G."/>
            <person name="Szabo A."/>
            <person name="Felfoldi T."/>
            <person name="Schumann P."/>
            <person name="Boka K."/>
            <person name="Keki Z."/>
            <person name="Toumi M."/>
            <person name="Toth E."/>
        </authorList>
    </citation>
    <scope>NUCLEOTIDE SEQUENCE [LARGE SCALE GENOMIC DNA]</scope>
    <source>
        <strain evidence="4 5">MG-N-17</strain>
    </source>
</reference>
<dbReference type="NCBIfam" id="TIGR00002">
    <property type="entry name" value="S16"/>
    <property type="match status" value="1"/>
</dbReference>
<dbReference type="HAMAP" id="MF_00385">
    <property type="entry name" value="Ribosomal_bS16"/>
    <property type="match status" value="1"/>
</dbReference>
<dbReference type="InterPro" id="IPR023803">
    <property type="entry name" value="Ribosomal_bS16_dom_sf"/>
</dbReference>
<evidence type="ECO:0000256" key="3">
    <source>
        <dbReference type="HAMAP-Rule" id="MF_00385"/>
    </source>
</evidence>
<dbReference type="Gene3D" id="3.30.1320.10">
    <property type="match status" value="1"/>
</dbReference>
<dbReference type="PANTHER" id="PTHR12919">
    <property type="entry name" value="30S RIBOSOMAL PROTEIN S16"/>
    <property type="match status" value="1"/>
</dbReference>
<dbReference type="EMBL" id="VAUV01000007">
    <property type="protein sequence ID" value="TLD70861.1"/>
    <property type="molecule type" value="Genomic_DNA"/>
</dbReference>
<dbReference type="Pfam" id="PF00886">
    <property type="entry name" value="Ribosomal_S16"/>
    <property type="match status" value="1"/>
</dbReference>
<dbReference type="GO" id="GO:0015935">
    <property type="term" value="C:small ribosomal subunit"/>
    <property type="evidence" value="ECO:0007669"/>
    <property type="project" value="TreeGrafter"/>
</dbReference>
<dbReference type="PANTHER" id="PTHR12919:SF20">
    <property type="entry name" value="SMALL RIBOSOMAL SUBUNIT PROTEIN BS16M"/>
    <property type="match status" value="1"/>
</dbReference>
<keyword evidence="2 3" id="KW-0687">Ribonucleoprotein</keyword>
<dbReference type="InterPro" id="IPR000307">
    <property type="entry name" value="Ribosomal_bS16"/>
</dbReference>
<dbReference type="RefSeq" id="WP_138086331.1">
    <property type="nucleotide sequence ID" value="NZ_VAUV01000007.1"/>
</dbReference>
<protein>
    <recommendedName>
        <fullName evidence="3">Small ribosomal subunit protein bS16</fullName>
    </recommendedName>
</protein>
<sequence>MVVIRLRREGTKNRPFYRIVAADQRFRRDGRFIEILGTYDPLTEKDSLKIDLEKADSWIQKGAQPTETVGSLIKKARKAAAAVA</sequence>
<dbReference type="AlphaFoldDB" id="A0A5R8KF35"/>
<dbReference type="GO" id="GO:0003735">
    <property type="term" value="F:structural constituent of ribosome"/>
    <property type="evidence" value="ECO:0007669"/>
    <property type="project" value="InterPro"/>
</dbReference>
<dbReference type="OrthoDB" id="9807878at2"/>
<comment type="caution">
    <text evidence="4">The sequence shown here is derived from an EMBL/GenBank/DDBJ whole genome shotgun (WGS) entry which is preliminary data.</text>
</comment>
<dbReference type="GO" id="GO:0005737">
    <property type="term" value="C:cytoplasm"/>
    <property type="evidence" value="ECO:0007669"/>
    <property type="project" value="UniProtKB-ARBA"/>
</dbReference>
<dbReference type="Proteomes" id="UP000306196">
    <property type="component" value="Unassembled WGS sequence"/>
</dbReference>
<dbReference type="SUPFAM" id="SSF54565">
    <property type="entry name" value="Ribosomal protein S16"/>
    <property type="match status" value="1"/>
</dbReference>
<dbReference type="GO" id="GO:0006412">
    <property type="term" value="P:translation"/>
    <property type="evidence" value="ECO:0007669"/>
    <property type="project" value="UniProtKB-UniRule"/>
</dbReference>